<dbReference type="SUPFAM" id="SSF160631">
    <property type="entry name" value="SMI1/KNR4-like"/>
    <property type="match status" value="1"/>
</dbReference>
<dbReference type="InterPro" id="IPR018958">
    <property type="entry name" value="Knr4/Smi1-like_dom"/>
</dbReference>
<dbReference type="OrthoDB" id="8657476at2"/>
<comment type="caution">
    <text evidence="2">The sequence shown here is derived from an EMBL/GenBank/DDBJ whole genome shotgun (WGS) entry which is preliminary data.</text>
</comment>
<proteinExistence type="predicted"/>
<dbReference type="AlphaFoldDB" id="A0A558BXQ1"/>
<dbReference type="EMBL" id="VMRJ01000002">
    <property type="protein sequence ID" value="TVT41291.1"/>
    <property type="molecule type" value="Genomic_DNA"/>
</dbReference>
<keyword evidence="3" id="KW-1185">Reference proteome</keyword>
<evidence type="ECO:0000313" key="2">
    <source>
        <dbReference type="EMBL" id="TVT41291.1"/>
    </source>
</evidence>
<reference evidence="2 3" key="1">
    <citation type="submission" date="2019-07" db="EMBL/GenBank/DDBJ databases">
        <title>Hymenobacter sp. straun FUR1 Genome sequencing and assembly.</title>
        <authorList>
            <person name="Chhetri G."/>
        </authorList>
    </citation>
    <scope>NUCLEOTIDE SEQUENCE [LARGE SCALE GENOMIC DNA]</scope>
    <source>
        <strain evidence="2 3">Fur1</strain>
    </source>
</reference>
<dbReference type="Pfam" id="PF09346">
    <property type="entry name" value="SMI1_KNR4"/>
    <property type="match status" value="1"/>
</dbReference>
<protein>
    <submittedName>
        <fullName evidence="2">SMI1/KNR4 family protein</fullName>
    </submittedName>
</protein>
<sequence length="189" mass="20904">MAMEKQFEFPLTAIGEPAWEMKLRQYLEGYDIASTSVAQQQLAACEANLGAELPSSMRAYYLAFGGSQSADFMYGLSPVAALAPLASAGFELVSLYFTPAEVANMVWFAESPGNDPLCFDQTTGELYLFSHDPVQKAKVFTDFNQYLLFEIMQLEALLGDGIEEAHAHQLATQYLRGKGIDYALRTQKL</sequence>
<name>A0A558BXQ1_9BACT</name>
<dbReference type="InterPro" id="IPR037883">
    <property type="entry name" value="Knr4/Smi1-like_sf"/>
</dbReference>
<dbReference type="Proteomes" id="UP000317624">
    <property type="component" value="Unassembled WGS sequence"/>
</dbReference>
<evidence type="ECO:0000313" key="3">
    <source>
        <dbReference type="Proteomes" id="UP000317624"/>
    </source>
</evidence>
<feature type="domain" description="Knr4/Smi1-like" evidence="1">
    <location>
        <begin position="38"/>
        <end position="147"/>
    </location>
</feature>
<evidence type="ECO:0000259" key="1">
    <source>
        <dbReference type="Pfam" id="PF09346"/>
    </source>
</evidence>
<organism evidence="2 3">
    <name type="scientific">Hymenobacter setariae</name>
    <dbReference type="NCBI Taxonomy" id="2594794"/>
    <lineage>
        <taxon>Bacteria</taxon>
        <taxon>Pseudomonadati</taxon>
        <taxon>Bacteroidota</taxon>
        <taxon>Cytophagia</taxon>
        <taxon>Cytophagales</taxon>
        <taxon>Hymenobacteraceae</taxon>
        <taxon>Hymenobacter</taxon>
    </lineage>
</organism>
<accession>A0A558BXQ1</accession>
<gene>
    <name evidence="2" type="ORF">FNT36_07495</name>
</gene>
<dbReference type="Gene3D" id="3.40.1580.10">
    <property type="entry name" value="SMI1/KNR4-like"/>
    <property type="match status" value="1"/>
</dbReference>